<organism evidence="9 10">
    <name type="scientific">Thermosynechococcus vestitus (strain NIES-2133 / IAM M-273 / BP-1)</name>
    <dbReference type="NCBI Taxonomy" id="197221"/>
    <lineage>
        <taxon>Bacteria</taxon>
        <taxon>Bacillati</taxon>
        <taxon>Cyanobacteriota</taxon>
        <taxon>Cyanophyceae</taxon>
        <taxon>Acaryochloridales</taxon>
        <taxon>Thermosynechococcaceae</taxon>
        <taxon>Thermosynechococcus</taxon>
    </lineage>
</organism>
<comment type="pathway">
    <text evidence="1">Cofactor biosynthesis; adenosylcobalamin biosynthesis.</text>
</comment>
<dbReference type="UniPathway" id="UPA00148"/>
<dbReference type="InterPro" id="IPR014777">
    <property type="entry name" value="4pyrrole_Mease_sub1"/>
</dbReference>
<comment type="similarity">
    <text evidence="2 7">Belongs to the precorrin methyltransferase family.</text>
</comment>
<name>Q8DIY2_THEVB</name>
<keyword evidence="4 9" id="KW-0489">Methyltransferase</keyword>
<reference evidence="9 10" key="1">
    <citation type="journal article" date="2002" name="DNA Res.">
        <title>Complete genome structure of the thermophilic cyanobacterium Thermosynechococcus elongatus BP-1.</title>
        <authorList>
            <person name="Nakamura Y."/>
            <person name="Kaneko T."/>
            <person name="Sato S."/>
            <person name="Ikeuchi M."/>
            <person name="Katoh H."/>
            <person name="Sasamoto S."/>
            <person name="Watanabe A."/>
            <person name="Iriguchi M."/>
            <person name="Kawashima K."/>
            <person name="Kimura T."/>
            <person name="Kishida Y."/>
            <person name="Kiyokawa C."/>
            <person name="Kohara M."/>
            <person name="Matsumoto M."/>
            <person name="Matsuno A."/>
            <person name="Nakazaki N."/>
            <person name="Shimpo S."/>
            <person name="Sugimoto M."/>
            <person name="Takeuchi C."/>
            <person name="Yamada M."/>
            <person name="Tabata S."/>
        </authorList>
    </citation>
    <scope>NUCLEOTIDE SEQUENCE [LARGE SCALE GENOMIC DNA]</scope>
    <source>
        <strain evidence="10">IAM M-273 / NIES-2133 / BP-1</strain>
    </source>
</reference>
<dbReference type="PANTHER" id="PTHR43467:SF2">
    <property type="entry name" value="COBALT-PRECORRIN-2 C(20)-METHYLTRANSFERASE"/>
    <property type="match status" value="1"/>
</dbReference>
<dbReference type="Proteomes" id="UP000000440">
    <property type="component" value="Chromosome"/>
</dbReference>
<dbReference type="Gene3D" id="3.30.950.10">
    <property type="entry name" value="Methyltransferase, Cobalt-precorrin-4 Transmethylase, Domain 2"/>
    <property type="match status" value="1"/>
</dbReference>
<dbReference type="PATRIC" id="fig|197221.4.peg.1520"/>
<dbReference type="GO" id="GO:0032259">
    <property type="term" value="P:methylation"/>
    <property type="evidence" value="ECO:0007669"/>
    <property type="project" value="UniProtKB-KW"/>
</dbReference>
<dbReference type="Gene3D" id="3.40.1010.10">
    <property type="entry name" value="Cobalt-precorrin-4 Transmethylase, Domain 1"/>
    <property type="match status" value="1"/>
</dbReference>
<dbReference type="SUPFAM" id="SSF53790">
    <property type="entry name" value="Tetrapyrrole methylase"/>
    <property type="match status" value="1"/>
</dbReference>
<dbReference type="GO" id="GO:0009236">
    <property type="term" value="P:cobalamin biosynthetic process"/>
    <property type="evidence" value="ECO:0007669"/>
    <property type="project" value="UniProtKB-UniRule"/>
</dbReference>
<protein>
    <submittedName>
        <fullName evidence="9">Precorrin-2 methyltransferase</fullName>
    </submittedName>
</protein>
<evidence type="ECO:0000256" key="1">
    <source>
        <dbReference type="ARBA" id="ARBA00004953"/>
    </source>
</evidence>
<dbReference type="InterPro" id="IPR000878">
    <property type="entry name" value="4pyrrol_Mease"/>
</dbReference>
<evidence type="ECO:0000313" key="10">
    <source>
        <dbReference type="Proteomes" id="UP000000440"/>
    </source>
</evidence>
<evidence type="ECO:0000256" key="3">
    <source>
        <dbReference type="ARBA" id="ARBA00022573"/>
    </source>
</evidence>
<evidence type="ECO:0000256" key="7">
    <source>
        <dbReference type="PIRNR" id="PIRNR036427"/>
    </source>
</evidence>
<evidence type="ECO:0000256" key="4">
    <source>
        <dbReference type="ARBA" id="ARBA00022603"/>
    </source>
</evidence>
<dbReference type="RefSeq" id="WP_011057289.1">
    <property type="nucleotide sequence ID" value="NC_004113.1"/>
</dbReference>
<dbReference type="PANTHER" id="PTHR43467">
    <property type="entry name" value="COBALT-PRECORRIN-2 C(20)-METHYLTRANSFERASE"/>
    <property type="match status" value="1"/>
</dbReference>
<dbReference type="InterPro" id="IPR006364">
    <property type="entry name" value="CobI/CbiL/CobIJ_dom"/>
</dbReference>
<feature type="domain" description="Tetrapyrrole methylase" evidence="8">
    <location>
        <begin position="22"/>
        <end position="232"/>
    </location>
</feature>
<evidence type="ECO:0000313" key="9">
    <source>
        <dbReference type="EMBL" id="BAC09001.1"/>
    </source>
</evidence>
<sequence length="261" mass="28943">MACERRCLSTGALVGLGLMATLCGIGVGPGDPELITLKGWRRLQQATVIAFPAGLQGRRGIAEEIIAPYKQPQQIYLPLEFPYVLEPDILERAWQKAADQVYAYLTQGRDVVFVSEGDVSFYSTFSYLAAALQNLDSQIAIEVIPGVCSPLAAAASLGVPLTLGSDRLAIVPGMYHGDDLARVWAWAEVVVFMKVRSVYGQVWHWLKEQNLLEQAAVVSWATTPKQQIYTPLTNYPELTLPYFSLLILWKQRPILQNFSRA</sequence>
<dbReference type="InterPro" id="IPR035996">
    <property type="entry name" value="4pyrrol_Methylase_sf"/>
</dbReference>
<evidence type="ECO:0000259" key="8">
    <source>
        <dbReference type="Pfam" id="PF00590"/>
    </source>
</evidence>
<dbReference type="CDD" id="cd11645">
    <property type="entry name" value="Precorrin_2_C20_MT"/>
    <property type="match status" value="1"/>
</dbReference>
<dbReference type="AlphaFoldDB" id="Q8DIY2"/>
<keyword evidence="10" id="KW-1185">Reference proteome</keyword>
<accession>Q8DIY2</accession>
<dbReference type="eggNOG" id="COG2243">
    <property type="taxonomic scope" value="Bacteria"/>
</dbReference>
<dbReference type="KEGG" id="tel:tlr1449"/>
<keyword evidence="5" id="KW-0808">Transferase</keyword>
<dbReference type="Pfam" id="PF00590">
    <property type="entry name" value="TP_methylase"/>
    <property type="match status" value="1"/>
</dbReference>
<dbReference type="EnsemblBacteria" id="BAC09001">
    <property type="protein sequence ID" value="BAC09001"/>
    <property type="gene ID" value="BAC09001"/>
</dbReference>
<keyword evidence="6" id="KW-0949">S-adenosyl-L-methionine</keyword>
<dbReference type="InterPro" id="IPR012382">
    <property type="entry name" value="CobI/CbiL"/>
</dbReference>
<evidence type="ECO:0000256" key="2">
    <source>
        <dbReference type="ARBA" id="ARBA00005879"/>
    </source>
</evidence>
<dbReference type="GO" id="GO:0030788">
    <property type="term" value="F:precorrin-2 C20-methyltransferase activity"/>
    <property type="evidence" value="ECO:0007669"/>
    <property type="project" value="InterPro"/>
</dbReference>
<evidence type="ECO:0000256" key="5">
    <source>
        <dbReference type="ARBA" id="ARBA00022679"/>
    </source>
</evidence>
<dbReference type="EMBL" id="BA000039">
    <property type="protein sequence ID" value="BAC09001.1"/>
    <property type="molecule type" value="Genomic_DNA"/>
</dbReference>
<proteinExistence type="inferred from homology"/>
<dbReference type="NCBIfam" id="TIGR01467">
    <property type="entry name" value="cobI_cbiL"/>
    <property type="match status" value="1"/>
</dbReference>
<keyword evidence="3" id="KW-0169">Cobalamin biosynthesis</keyword>
<dbReference type="STRING" id="197221.gene:10748048"/>
<gene>
    <name evidence="9" type="primary">cobI</name>
</gene>
<dbReference type="NCBIfam" id="NF004614">
    <property type="entry name" value="PRK05948.1"/>
    <property type="match status" value="1"/>
</dbReference>
<dbReference type="InterPro" id="IPR014776">
    <property type="entry name" value="4pyrrole_Mease_sub2"/>
</dbReference>
<evidence type="ECO:0000256" key="6">
    <source>
        <dbReference type="ARBA" id="ARBA00022691"/>
    </source>
</evidence>
<dbReference type="PIRSF" id="PIRSF036427">
    <property type="entry name" value="Precrrn-2_mtase"/>
    <property type="match status" value="1"/>
</dbReference>